<dbReference type="PROSITE" id="PS51171">
    <property type="entry name" value="PREPHENATE_DEHYDR_3"/>
    <property type="match status" value="1"/>
</dbReference>
<evidence type="ECO:0000256" key="1">
    <source>
        <dbReference type="ARBA" id="ARBA00004741"/>
    </source>
</evidence>
<reference evidence="11 12" key="1">
    <citation type="submission" date="2019-02" db="EMBL/GenBank/DDBJ databases">
        <title>Deep-cultivation of Planctomycetes and their phenomic and genomic characterization uncovers novel biology.</title>
        <authorList>
            <person name="Wiegand S."/>
            <person name="Jogler M."/>
            <person name="Boedeker C."/>
            <person name="Pinto D."/>
            <person name="Vollmers J."/>
            <person name="Rivas-Marin E."/>
            <person name="Kohn T."/>
            <person name="Peeters S.H."/>
            <person name="Heuer A."/>
            <person name="Rast P."/>
            <person name="Oberbeckmann S."/>
            <person name="Bunk B."/>
            <person name="Jeske O."/>
            <person name="Meyerdierks A."/>
            <person name="Storesund J.E."/>
            <person name="Kallscheuer N."/>
            <person name="Luecker S."/>
            <person name="Lage O.M."/>
            <person name="Pohl T."/>
            <person name="Merkel B.J."/>
            <person name="Hornburger P."/>
            <person name="Mueller R.-W."/>
            <person name="Bruemmer F."/>
            <person name="Labrenz M."/>
            <person name="Spormann A.M."/>
            <person name="Op den Camp H."/>
            <person name="Overmann J."/>
            <person name="Amann R."/>
            <person name="Jetten M.S.M."/>
            <person name="Mascher T."/>
            <person name="Medema M.H."/>
            <person name="Devos D.P."/>
            <person name="Kaster A.-K."/>
            <person name="Ovreas L."/>
            <person name="Rohde M."/>
            <person name="Galperin M.Y."/>
            <person name="Jogler C."/>
        </authorList>
    </citation>
    <scope>NUCLEOTIDE SEQUENCE [LARGE SCALE GENOMIC DNA]</scope>
    <source>
        <strain evidence="11 12">K23_9</strain>
    </source>
</reference>
<dbReference type="GO" id="GO:0005737">
    <property type="term" value="C:cytoplasm"/>
    <property type="evidence" value="ECO:0007669"/>
    <property type="project" value="TreeGrafter"/>
</dbReference>
<proteinExistence type="predicted"/>
<feature type="site" description="Essential for prephenate dehydratase activity" evidence="8">
    <location>
        <position position="246"/>
    </location>
</feature>
<dbReference type="GO" id="GO:0004664">
    <property type="term" value="F:prephenate dehydratase activity"/>
    <property type="evidence" value="ECO:0007669"/>
    <property type="project" value="UniProtKB-EC"/>
</dbReference>
<dbReference type="OrthoDB" id="9802281at2"/>
<dbReference type="CDD" id="cd04905">
    <property type="entry name" value="ACT_CM-PDT"/>
    <property type="match status" value="1"/>
</dbReference>
<feature type="domain" description="ACT" evidence="10">
    <location>
        <begin position="265"/>
        <end position="342"/>
    </location>
</feature>
<dbReference type="InterPro" id="IPR001086">
    <property type="entry name" value="Preph_deHydtase"/>
</dbReference>
<evidence type="ECO:0000256" key="8">
    <source>
        <dbReference type="PIRSR" id="PIRSR001500-2"/>
    </source>
</evidence>
<keyword evidence="12" id="KW-1185">Reference proteome</keyword>
<evidence type="ECO:0000256" key="6">
    <source>
        <dbReference type="ARBA" id="ARBA00023239"/>
    </source>
</evidence>
<dbReference type="InterPro" id="IPR002912">
    <property type="entry name" value="ACT_dom"/>
</dbReference>
<dbReference type="SUPFAM" id="SSF53850">
    <property type="entry name" value="Periplasmic binding protein-like II"/>
    <property type="match status" value="1"/>
</dbReference>
<dbReference type="SUPFAM" id="SSF55021">
    <property type="entry name" value="ACT-like"/>
    <property type="match status" value="1"/>
</dbReference>
<accession>A0A517NVB5</accession>
<dbReference type="UniPathway" id="UPA00121">
    <property type="reaction ID" value="UER00345"/>
</dbReference>
<evidence type="ECO:0000259" key="9">
    <source>
        <dbReference type="PROSITE" id="PS51171"/>
    </source>
</evidence>
<dbReference type="Proteomes" id="UP000319817">
    <property type="component" value="Chromosome"/>
</dbReference>
<dbReference type="Gene3D" id="3.40.190.10">
    <property type="entry name" value="Periplasmic binding protein-like II"/>
    <property type="match status" value="2"/>
</dbReference>
<name>A0A517NVB5_9BACT</name>
<evidence type="ECO:0000313" key="12">
    <source>
        <dbReference type="Proteomes" id="UP000319817"/>
    </source>
</evidence>
<dbReference type="PROSITE" id="PS51671">
    <property type="entry name" value="ACT"/>
    <property type="match status" value="1"/>
</dbReference>
<evidence type="ECO:0000256" key="4">
    <source>
        <dbReference type="ARBA" id="ARBA00023141"/>
    </source>
</evidence>
<evidence type="ECO:0000256" key="3">
    <source>
        <dbReference type="ARBA" id="ARBA00022605"/>
    </source>
</evidence>
<dbReference type="PANTHER" id="PTHR21022">
    <property type="entry name" value="PREPHENATE DEHYDRATASE P PROTEIN"/>
    <property type="match status" value="1"/>
</dbReference>
<comment type="pathway">
    <text evidence="1">Amino-acid biosynthesis; L-phenylalanine biosynthesis; phenylpyruvate from prephenate: step 1/1.</text>
</comment>
<dbReference type="EC" id="4.2.1.51" evidence="2"/>
<dbReference type="EMBL" id="CP036526">
    <property type="protein sequence ID" value="QDT11067.1"/>
    <property type="molecule type" value="Genomic_DNA"/>
</dbReference>
<dbReference type="Pfam" id="PF00800">
    <property type="entry name" value="PDT"/>
    <property type="match status" value="1"/>
</dbReference>
<dbReference type="CDD" id="cd13630">
    <property type="entry name" value="PBP2_PDT_1"/>
    <property type="match status" value="1"/>
</dbReference>
<gene>
    <name evidence="11" type="primary">pheA</name>
    <name evidence="11" type="ORF">K239x_30610</name>
</gene>
<evidence type="ECO:0000313" key="11">
    <source>
        <dbReference type="EMBL" id="QDT11067.1"/>
    </source>
</evidence>
<feature type="domain" description="Prephenate dehydratase" evidence="9">
    <location>
        <begin position="79"/>
        <end position="253"/>
    </location>
</feature>
<dbReference type="Gene3D" id="3.30.70.260">
    <property type="match status" value="1"/>
</dbReference>
<protein>
    <recommendedName>
        <fullName evidence="2">prephenate dehydratase</fullName>
        <ecNumber evidence="2">4.2.1.51</ecNumber>
    </recommendedName>
</protein>
<dbReference type="AlphaFoldDB" id="A0A517NVB5"/>
<comment type="catalytic activity">
    <reaction evidence="7">
        <text>prephenate + H(+) = 3-phenylpyruvate + CO2 + H2O</text>
        <dbReference type="Rhea" id="RHEA:21648"/>
        <dbReference type="ChEBI" id="CHEBI:15377"/>
        <dbReference type="ChEBI" id="CHEBI:15378"/>
        <dbReference type="ChEBI" id="CHEBI:16526"/>
        <dbReference type="ChEBI" id="CHEBI:18005"/>
        <dbReference type="ChEBI" id="CHEBI:29934"/>
        <dbReference type="EC" id="4.2.1.51"/>
    </reaction>
</comment>
<keyword evidence="5" id="KW-0584">Phenylalanine biosynthesis</keyword>
<dbReference type="GO" id="GO:0009094">
    <property type="term" value="P:L-phenylalanine biosynthetic process"/>
    <property type="evidence" value="ECO:0007669"/>
    <property type="project" value="UniProtKB-UniPathway"/>
</dbReference>
<evidence type="ECO:0000259" key="10">
    <source>
        <dbReference type="PROSITE" id="PS51671"/>
    </source>
</evidence>
<dbReference type="PANTHER" id="PTHR21022:SF19">
    <property type="entry name" value="PREPHENATE DEHYDRATASE-RELATED"/>
    <property type="match status" value="1"/>
</dbReference>
<evidence type="ECO:0000256" key="5">
    <source>
        <dbReference type="ARBA" id="ARBA00023222"/>
    </source>
</evidence>
<organism evidence="11 12">
    <name type="scientific">Stieleria marina</name>
    <dbReference type="NCBI Taxonomy" id="1930275"/>
    <lineage>
        <taxon>Bacteria</taxon>
        <taxon>Pseudomonadati</taxon>
        <taxon>Planctomycetota</taxon>
        <taxon>Planctomycetia</taxon>
        <taxon>Pirellulales</taxon>
        <taxon>Pirellulaceae</taxon>
        <taxon>Stieleria</taxon>
    </lineage>
</organism>
<evidence type="ECO:0000256" key="7">
    <source>
        <dbReference type="ARBA" id="ARBA00047848"/>
    </source>
</evidence>
<evidence type="ECO:0000256" key="2">
    <source>
        <dbReference type="ARBA" id="ARBA00013147"/>
    </source>
</evidence>
<dbReference type="InterPro" id="IPR008242">
    <property type="entry name" value="Chor_mutase/pphenate_deHydtase"/>
</dbReference>
<dbReference type="InterPro" id="IPR045865">
    <property type="entry name" value="ACT-like_dom_sf"/>
</dbReference>
<keyword evidence="6" id="KW-0456">Lyase</keyword>
<dbReference type="NCBIfam" id="NF008865">
    <property type="entry name" value="PRK11898.1"/>
    <property type="match status" value="1"/>
</dbReference>
<keyword evidence="3" id="KW-0028">Amino-acid biosynthesis</keyword>
<dbReference type="RefSeq" id="WP_145418820.1">
    <property type="nucleotide sequence ID" value="NZ_CP036526.1"/>
</dbReference>
<sequence>MSDAEAIQASINQVDQQFIELLSKRQTFVQALHDVKDASISQRVASAAKEIASLTEDAGTTELLRHVSSYCLRKINNVRVAFLGPVHSYSHLATMKYCGEGVEFTPVASIPAVFDAVSRGHAELGIVPIENSTDGRIVDTLGMFVRQKMHVCGEVLLPIHHNLLSRTPLSEITEVHSKPQALSQCREWLAKHLPDATLHEISSTTAAAKLAAEKHGVAAVASLPAGQEYSLDVLHSNIEDNPNNVTRFAVLGRDDMPPTSNDKTSLLFQIPHAPGALADVMNVFKECELNLTWIESFPAPDSPSEYLFFVEFAGHQTESLAAKAIQTLGGMTQRLDVLGSYAKASL</sequence>
<dbReference type="PIRSF" id="PIRSF001500">
    <property type="entry name" value="Chor_mut_pdt_Ppr"/>
    <property type="match status" value="1"/>
</dbReference>
<keyword evidence="4" id="KW-0057">Aromatic amino acid biosynthesis</keyword>